<dbReference type="PANTHER" id="PTHR42879:SF6">
    <property type="entry name" value="NADPH-DEPENDENT REDUCTASE BACG"/>
    <property type="match status" value="1"/>
</dbReference>
<evidence type="ECO:0000256" key="1">
    <source>
        <dbReference type="ARBA" id="ARBA00006484"/>
    </source>
</evidence>
<feature type="domain" description="Ketoreductase" evidence="2">
    <location>
        <begin position="14"/>
        <end position="198"/>
    </location>
</feature>
<dbReference type="Proteomes" id="UP000220629">
    <property type="component" value="Unassembled WGS sequence"/>
</dbReference>
<dbReference type="SUPFAM" id="SSF51735">
    <property type="entry name" value="NAD(P)-binding Rossmann-fold domains"/>
    <property type="match status" value="1"/>
</dbReference>
<dbReference type="RefSeq" id="WP_098152029.1">
    <property type="nucleotide sequence ID" value="NZ_CADETE010000001.1"/>
</dbReference>
<gene>
    <name evidence="3" type="ORF">CRM94_08840</name>
</gene>
<proteinExistence type="inferred from homology"/>
<evidence type="ECO:0000313" key="3">
    <source>
        <dbReference type="EMBL" id="PEH42239.1"/>
    </source>
</evidence>
<evidence type="ECO:0000259" key="2">
    <source>
        <dbReference type="SMART" id="SM00822"/>
    </source>
</evidence>
<dbReference type="SMART" id="SM00822">
    <property type="entry name" value="PKS_KR"/>
    <property type="match status" value="1"/>
</dbReference>
<dbReference type="InterPro" id="IPR050259">
    <property type="entry name" value="SDR"/>
</dbReference>
<name>A0A2A7SFP1_BURGA</name>
<dbReference type="InterPro" id="IPR057326">
    <property type="entry name" value="KR_dom"/>
</dbReference>
<comment type="similarity">
    <text evidence="1">Belongs to the short-chain dehydrogenases/reductases (SDR) family.</text>
</comment>
<dbReference type="InterPro" id="IPR036291">
    <property type="entry name" value="NAD(P)-bd_dom_sf"/>
</dbReference>
<comment type="caution">
    <text evidence="3">The sequence shown here is derived from an EMBL/GenBank/DDBJ whole genome shotgun (WGS) entry which is preliminary data.</text>
</comment>
<organism evidence="3 4">
    <name type="scientific">Burkholderia gladioli</name>
    <name type="common">Pseudomonas marginata</name>
    <name type="synonym">Phytomonas marginata</name>
    <dbReference type="NCBI Taxonomy" id="28095"/>
    <lineage>
        <taxon>Bacteria</taxon>
        <taxon>Pseudomonadati</taxon>
        <taxon>Pseudomonadota</taxon>
        <taxon>Betaproteobacteria</taxon>
        <taxon>Burkholderiales</taxon>
        <taxon>Burkholderiaceae</taxon>
        <taxon>Burkholderia</taxon>
    </lineage>
</organism>
<dbReference type="EMBL" id="PDDY01000001">
    <property type="protein sequence ID" value="PEH42239.1"/>
    <property type="molecule type" value="Genomic_DNA"/>
</dbReference>
<dbReference type="Pfam" id="PF13561">
    <property type="entry name" value="adh_short_C2"/>
    <property type="match status" value="1"/>
</dbReference>
<dbReference type="AlphaFoldDB" id="A0A2A7SFP1"/>
<protein>
    <submittedName>
        <fullName evidence="3">Short-chain dehydrogenase</fullName>
    </submittedName>
</protein>
<evidence type="ECO:0000313" key="4">
    <source>
        <dbReference type="Proteomes" id="UP000220629"/>
    </source>
</evidence>
<accession>A0A2A7SFP1</accession>
<dbReference type="InterPro" id="IPR002347">
    <property type="entry name" value="SDR_fam"/>
</dbReference>
<dbReference type="PRINTS" id="PR00081">
    <property type="entry name" value="GDHRDH"/>
</dbReference>
<dbReference type="Gene3D" id="3.40.50.720">
    <property type="entry name" value="NAD(P)-binding Rossmann-like Domain"/>
    <property type="match status" value="1"/>
</dbReference>
<sequence>MNGNDTEQAGEAARVAIVTGASRGIGRATALRLARDFDALVLVARSGELLEGTAEAVRAAGSQALALDLDLREPDAAAQTVARTLAAFGRIDALLNIAGAVPQIDLLEMTDAQWDDGFALKLNGARRLTVHAWEALKASGGSVIFTSGNSAQAPKSAFAAVATVNAAIVALAKAFAERGVGDGVQVNSVLPGPVMTDRRRSYLEKYAPAHGMSVEQAIEQFPQQAGITRYGTPEDIAELFAFVLSPAGRWMVGSTLRMDGGEIKAV</sequence>
<dbReference type="PANTHER" id="PTHR42879">
    <property type="entry name" value="3-OXOACYL-(ACYL-CARRIER-PROTEIN) REDUCTASE"/>
    <property type="match status" value="1"/>
</dbReference>
<reference evidence="4" key="1">
    <citation type="submission" date="2017-09" db="EMBL/GenBank/DDBJ databases">
        <title>FDA dAtabase for Regulatory Grade micrObial Sequences (FDA-ARGOS): Supporting development and validation of Infectious Disease Dx tests.</title>
        <authorList>
            <person name="Minogue T."/>
            <person name="Wolcott M."/>
            <person name="Wasieloski L."/>
            <person name="Aguilar W."/>
            <person name="Moore D."/>
            <person name="Tallon L."/>
            <person name="Sadzewicz L."/>
            <person name="Ott S."/>
            <person name="Zhao X."/>
            <person name="Nagaraj S."/>
            <person name="Vavikolanu K."/>
            <person name="Aluvathingal J."/>
            <person name="Nadendla S."/>
            <person name="Sichtig H."/>
        </authorList>
    </citation>
    <scope>NUCLEOTIDE SEQUENCE [LARGE SCALE GENOMIC DNA]</scope>
    <source>
        <strain evidence="4">FDAARGOS_390</strain>
    </source>
</reference>